<accession>A0A5D2E8R3</accession>
<proteinExistence type="predicted"/>
<evidence type="ECO:0000313" key="2">
    <source>
        <dbReference type="Proteomes" id="UP000323506"/>
    </source>
</evidence>
<keyword evidence="2" id="KW-1185">Reference proteome</keyword>
<dbReference type="AlphaFoldDB" id="A0A5D2E8R3"/>
<protein>
    <submittedName>
        <fullName evidence="1">Uncharacterized protein</fullName>
    </submittedName>
</protein>
<sequence length="69" mass="8058">MIRVCTIKNFNPKILKINKKLNQWFQTGLTRINNRKIRFVGNDYLRHSLISLSYGETWSAGRESAVGNF</sequence>
<gene>
    <name evidence="1" type="ORF">ES288_A12G123200v1</name>
</gene>
<name>A0A5D2E8R3_GOSDA</name>
<organism evidence="1 2">
    <name type="scientific">Gossypium darwinii</name>
    <name type="common">Darwin's cotton</name>
    <name type="synonym">Gossypium barbadense var. darwinii</name>
    <dbReference type="NCBI Taxonomy" id="34276"/>
    <lineage>
        <taxon>Eukaryota</taxon>
        <taxon>Viridiplantae</taxon>
        <taxon>Streptophyta</taxon>
        <taxon>Embryophyta</taxon>
        <taxon>Tracheophyta</taxon>
        <taxon>Spermatophyta</taxon>
        <taxon>Magnoliopsida</taxon>
        <taxon>eudicotyledons</taxon>
        <taxon>Gunneridae</taxon>
        <taxon>Pentapetalae</taxon>
        <taxon>rosids</taxon>
        <taxon>malvids</taxon>
        <taxon>Malvales</taxon>
        <taxon>Malvaceae</taxon>
        <taxon>Malvoideae</taxon>
        <taxon>Gossypium</taxon>
    </lineage>
</organism>
<reference evidence="1 2" key="1">
    <citation type="submission" date="2019-06" db="EMBL/GenBank/DDBJ databases">
        <title>WGS assembly of Gossypium darwinii.</title>
        <authorList>
            <person name="Chen Z.J."/>
            <person name="Sreedasyam A."/>
            <person name="Ando A."/>
            <person name="Song Q."/>
            <person name="De L."/>
            <person name="Hulse-Kemp A."/>
            <person name="Ding M."/>
            <person name="Ye W."/>
            <person name="Kirkbride R."/>
            <person name="Jenkins J."/>
            <person name="Plott C."/>
            <person name="Lovell J."/>
            <person name="Lin Y.-M."/>
            <person name="Vaughn R."/>
            <person name="Liu B."/>
            <person name="Li W."/>
            <person name="Simpson S."/>
            <person name="Scheffler B."/>
            <person name="Saski C."/>
            <person name="Grover C."/>
            <person name="Hu G."/>
            <person name="Conover J."/>
            <person name="Carlson J."/>
            <person name="Shu S."/>
            <person name="Boston L."/>
            <person name="Williams M."/>
            <person name="Peterson D."/>
            <person name="Mcgee K."/>
            <person name="Jones D."/>
            <person name="Wendel J."/>
            <person name="Stelly D."/>
            <person name="Grimwood J."/>
            <person name="Schmutz J."/>
        </authorList>
    </citation>
    <scope>NUCLEOTIDE SEQUENCE [LARGE SCALE GENOMIC DNA]</scope>
    <source>
        <strain evidence="1">1808015.09</strain>
    </source>
</reference>
<evidence type="ECO:0000313" key="1">
    <source>
        <dbReference type="EMBL" id="TYG89722.1"/>
    </source>
</evidence>
<dbReference type="Proteomes" id="UP000323506">
    <property type="component" value="Chromosome A12"/>
</dbReference>
<dbReference type="EMBL" id="CM017699">
    <property type="protein sequence ID" value="TYG89722.1"/>
    <property type="molecule type" value="Genomic_DNA"/>
</dbReference>